<dbReference type="InterPro" id="IPR003594">
    <property type="entry name" value="HATPase_dom"/>
</dbReference>
<evidence type="ECO:0000256" key="5">
    <source>
        <dbReference type="ARBA" id="ARBA00022840"/>
    </source>
</evidence>
<dbReference type="EMBL" id="VSSQ01015578">
    <property type="protein sequence ID" value="MPM56096.1"/>
    <property type="molecule type" value="Genomic_DNA"/>
</dbReference>
<organism evidence="8">
    <name type="scientific">bioreactor metagenome</name>
    <dbReference type="NCBI Taxonomy" id="1076179"/>
    <lineage>
        <taxon>unclassified sequences</taxon>
        <taxon>metagenomes</taxon>
        <taxon>ecological metagenomes</taxon>
    </lineage>
</organism>
<evidence type="ECO:0000256" key="4">
    <source>
        <dbReference type="ARBA" id="ARBA00022777"/>
    </source>
</evidence>
<evidence type="ECO:0000256" key="2">
    <source>
        <dbReference type="ARBA" id="ARBA00022679"/>
    </source>
</evidence>
<keyword evidence="3" id="KW-0547">Nucleotide-binding</keyword>
<dbReference type="GO" id="GO:0016989">
    <property type="term" value="F:sigma factor antagonist activity"/>
    <property type="evidence" value="ECO:0007669"/>
    <property type="project" value="InterPro"/>
</dbReference>
<name>A0A645AT68_9ZZZZ</name>
<dbReference type="EC" id="2.7.11.1" evidence="8"/>
<protein>
    <submittedName>
        <fullName evidence="8">Anti-sigma F factor</fullName>
        <ecNumber evidence="8">2.7.11.1</ecNumber>
    </submittedName>
</protein>
<dbReference type="PANTHER" id="PTHR35526:SF3">
    <property type="entry name" value="ANTI-SIGMA-F FACTOR RSBW"/>
    <property type="match status" value="1"/>
</dbReference>
<dbReference type="NCBIfam" id="TIGR01925">
    <property type="entry name" value="spIIAB"/>
    <property type="match status" value="1"/>
</dbReference>
<dbReference type="PANTHER" id="PTHR35526">
    <property type="entry name" value="ANTI-SIGMA-F FACTOR RSBW-RELATED"/>
    <property type="match status" value="1"/>
</dbReference>
<feature type="domain" description="Histidine kinase/HSP90-like ATPase" evidence="7">
    <location>
        <begin position="37"/>
        <end position="141"/>
    </location>
</feature>
<keyword evidence="1" id="KW-0723">Serine/threonine-protein kinase</keyword>
<proteinExistence type="predicted"/>
<keyword evidence="2 8" id="KW-0808">Transferase</keyword>
<evidence type="ECO:0000259" key="7">
    <source>
        <dbReference type="SMART" id="SM00387"/>
    </source>
</evidence>
<dbReference type="AlphaFoldDB" id="A0A645AT68"/>
<evidence type="ECO:0000256" key="6">
    <source>
        <dbReference type="ARBA" id="ARBA00022969"/>
    </source>
</evidence>
<dbReference type="Pfam" id="PF13581">
    <property type="entry name" value="HATPase_c_2"/>
    <property type="match status" value="1"/>
</dbReference>
<reference evidence="8" key="1">
    <citation type="submission" date="2019-08" db="EMBL/GenBank/DDBJ databases">
        <authorList>
            <person name="Kucharzyk K."/>
            <person name="Murdoch R.W."/>
            <person name="Higgins S."/>
            <person name="Loffler F."/>
        </authorList>
    </citation>
    <scope>NUCLEOTIDE SEQUENCE</scope>
</reference>
<comment type="caution">
    <text evidence="8">The sequence shown here is derived from an EMBL/GenBank/DDBJ whole genome shotgun (WGS) entry which is preliminary data.</text>
</comment>
<evidence type="ECO:0000313" key="8">
    <source>
        <dbReference type="EMBL" id="MPM56096.1"/>
    </source>
</evidence>
<accession>A0A645AT68</accession>
<dbReference type="SUPFAM" id="SSF55874">
    <property type="entry name" value="ATPase domain of HSP90 chaperone/DNA topoisomerase II/histidine kinase"/>
    <property type="match status" value="1"/>
</dbReference>
<keyword evidence="6" id="KW-0749">Sporulation</keyword>
<evidence type="ECO:0000256" key="1">
    <source>
        <dbReference type="ARBA" id="ARBA00022527"/>
    </source>
</evidence>
<dbReference type="GO" id="GO:0005524">
    <property type="term" value="F:ATP binding"/>
    <property type="evidence" value="ECO:0007669"/>
    <property type="project" value="UniProtKB-KW"/>
</dbReference>
<dbReference type="InterPro" id="IPR010194">
    <property type="entry name" value="Anti-sigma_F"/>
</dbReference>
<keyword evidence="4" id="KW-0418">Kinase</keyword>
<dbReference type="GO" id="GO:0030435">
    <property type="term" value="P:sporulation resulting in formation of a cellular spore"/>
    <property type="evidence" value="ECO:0007669"/>
    <property type="project" value="UniProtKB-KW"/>
</dbReference>
<dbReference type="Gene3D" id="3.30.565.10">
    <property type="entry name" value="Histidine kinase-like ATPase, C-terminal domain"/>
    <property type="match status" value="1"/>
</dbReference>
<dbReference type="InterPro" id="IPR050267">
    <property type="entry name" value="Anti-sigma-factor_SerPK"/>
</dbReference>
<dbReference type="InterPro" id="IPR036890">
    <property type="entry name" value="HATPase_C_sf"/>
</dbReference>
<sequence length="141" mass="14848">MKVVNEIKMSMPAKSVNEGFTRAAAAVLASQLDPTVDIVADIKTAVSEAVTNAVVHAYPQGGGKVYITLRLLEGGIFSATIRDTGVGIADVKLARTPCYTSGGTGERSGMGFSIMEAFMDKLRVTSKPGRGTTVTMYKKLS</sequence>
<dbReference type="GO" id="GO:0004674">
    <property type="term" value="F:protein serine/threonine kinase activity"/>
    <property type="evidence" value="ECO:0007669"/>
    <property type="project" value="UniProtKB-KW"/>
</dbReference>
<dbReference type="SMART" id="SM00387">
    <property type="entry name" value="HATPase_c"/>
    <property type="match status" value="1"/>
</dbReference>
<gene>
    <name evidence="8" type="primary">spoIIAB_16</name>
    <name evidence="8" type="ORF">SDC9_102895</name>
</gene>
<keyword evidence="5" id="KW-0067">ATP-binding</keyword>
<evidence type="ECO:0000256" key="3">
    <source>
        <dbReference type="ARBA" id="ARBA00022741"/>
    </source>
</evidence>
<dbReference type="GO" id="GO:0042174">
    <property type="term" value="P:negative regulation of sporulation resulting in formation of a cellular spore"/>
    <property type="evidence" value="ECO:0007669"/>
    <property type="project" value="InterPro"/>
</dbReference>